<evidence type="ECO:0000313" key="1">
    <source>
        <dbReference type="EnsemblProtists" id="HpaP804661"/>
    </source>
</evidence>
<protein>
    <submittedName>
        <fullName evidence="1">Uncharacterized protein</fullName>
    </submittedName>
</protein>
<reference evidence="2" key="1">
    <citation type="journal article" date="2010" name="Science">
        <title>Signatures of adaptation to obligate biotrophy in the Hyaloperonospora arabidopsidis genome.</title>
        <authorList>
            <person name="Baxter L."/>
            <person name="Tripathy S."/>
            <person name="Ishaque N."/>
            <person name="Boot N."/>
            <person name="Cabral A."/>
            <person name="Kemen E."/>
            <person name="Thines M."/>
            <person name="Ah-Fong A."/>
            <person name="Anderson R."/>
            <person name="Badejoko W."/>
            <person name="Bittner-Eddy P."/>
            <person name="Boore J.L."/>
            <person name="Chibucos M.C."/>
            <person name="Coates M."/>
            <person name="Dehal P."/>
            <person name="Delehaunty K."/>
            <person name="Dong S."/>
            <person name="Downton P."/>
            <person name="Dumas B."/>
            <person name="Fabro G."/>
            <person name="Fronick C."/>
            <person name="Fuerstenberg S.I."/>
            <person name="Fulton L."/>
            <person name="Gaulin E."/>
            <person name="Govers F."/>
            <person name="Hughes L."/>
            <person name="Humphray S."/>
            <person name="Jiang R.H."/>
            <person name="Judelson H."/>
            <person name="Kamoun S."/>
            <person name="Kyung K."/>
            <person name="Meijer H."/>
            <person name="Minx P."/>
            <person name="Morris P."/>
            <person name="Nelson J."/>
            <person name="Phuntumart V."/>
            <person name="Qutob D."/>
            <person name="Rehmany A."/>
            <person name="Rougon-Cardoso A."/>
            <person name="Ryden P."/>
            <person name="Torto-Alalibo T."/>
            <person name="Studholme D."/>
            <person name="Wang Y."/>
            <person name="Win J."/>
            <person name="Wood J."/>
            <person name="Clifton S.W."/>
            <person name="Rogers J."/>
            <person name="Van den Ackerveken G."/>
            <person name="Jones J.D."/>
            <person name="McDowell J.M."/>
            <person name="Beynon J."/>
            <person name="Tyler B.M."/>
        </authorList>
    </citation>
    <scope>NUCLEOTIDE SEQUENCE [LARGE SCALE GENOMIC DNA]</scope>
    <source>
        <strain evidence="2">Emoy2</strain>
    </source>
</reference>
<evidence type="ECO:0000313" key="2">
    <source>
        <dbReference type="Proteomes" id="UP000011713"/>
    </source>
</evidence>
<dbReference type="Proteomes" id="UP000011713">
    <property type="component" value="Unassembled WGS sequence"/>
</dbReference>
<dbReference type="AlphaFoldDB" id="M4BEE3"/>
<dbReference type="EMBL" id="JH598174">
    <property type="status" value="NOT_ANNOTATED_CDS"/>
    <property type="molecule type" value="Genomic_DNA"/>
</dbReference>
<sequence length="99" mass="11185">MRLTANPRQLDWVQKPSGGFPTVSASSRFQGFRGWEMKNERSVITATRCGTEVQCLKLKVGGTQYVMHLSDWRVSRGKSAGRVMMDNNSDGRELEIEYA</sequence>
<organism evidence="1 2">
    <name type="scientific">Hyaloperonospora arabidopsidis (strain Emoy2)</name>
    <name type="common">Downy mildew agent</name>
    <name type="synonym">Peronospora arabidopsidis</name>
    <dbReference type="NCBI Taxonomy" id="559515"/>
    <lineage>
        <taxon>Eukaryota</taxon>
        <taxon>Sar</taxon>
        <taxon>Stramenopiles</taxon>
        <taxon>Oomycota</taxon>
        <taxon>Peronosporomycetes</taxon>
        <taxon>Peronosporales</taxon>
        <taxon>Peronosporaceae</taxon>
        <taxon>Hyaloperonospora</taxon>
    </lineage>
</organism>
<keyword evidence="2" id="KW-1185">Reference proteome</keyword>
<dbReference type="HOGENOM" id="CLU_2325224_0_0_1"/>
<accession>M4BEE3</accession>
<name>M4BEE3_HYAAE</name>
<dbReference type="EnsemblProtists" id="HpaT804661">
    <property type="protein sequence ID" value="HpaP804661"/>
    <property type="gene ID" value="HpaG804661"/>
</dbReference>
<dbReference type="VEuPathDB" id="FungiDB:HpaG804661"/>
<proteinExistence type="predicted"/>
<dbReference type="InParanoid" id="M4BEE3"/>
<reference evidence="1" key="2">
    <citation type="submission" date="2015-06" db="UniProtKB">
        <authorList>
            <consortium name="EnsemblProtists"/>
        </authorList>
    </citation>
    <scope>IDENTIFICATION</scope>
    <source>
        <strain evidence="1">Emoy2</strain>
    </source>
</reference>